<dbReference type="Proteomes" id="UP000027442">
    <property type="component" value="Unassembled WGS sequence"/>
</dbReference>
<organism evidence="1 2">
    <name type="scientific">Hoylesella loescheii DSM 19665 = JCM 12249 = ATCC 15930</name>
    <dbReference type="NCBI Taxonomy" id="1122985"/>
    <lineage>
        <taxon>Bacteria</taxon>
        <taxon>Pseudomonadati</taxon>
        <taxon>Bacteroidota</taxon>
        <taxon>Bacteroidia</taxon>
        <taxon>Bacteroidales</taxon>
        <taxon>Prevotellaceae</taxon>
        <taxon>Hoylesella</taxon>
    </lineage>
</organism>
<dbReference type="PATRIC" id="fig|1122985.7.peg.2163"/>
<name>A0A069QGF3_HOYLO</name>
<gene>
    <name evidence="1" type="ORF">HMPREF1991_02086</name>
</gene>
<protein>
    <submittedName>
        <fullName evidence="1">Uncharacterized protein</fullName>
    </submittedName>
</protein>
<proteinExistence type="predicted"/>
<evidence type="ECO:0000313" key="2">
    <source>
        <dbReference type="Proteomes" id="UP000027442"/>
    </source>
</evidence>
<dbReference type="EMBL" id="JNGW01000089">
    <property type="protein sequence ID" value="KDR51875.1"/>
    <property type="molecule type" value="Genomic_DNA"/>
</dbReference>
<dbReference type="AlphaFoldDB" id="A0A069QGF3"/>
<dbReference type="HOGENOM" id="CLU_3146412_0_0_10"/>
<reference evidence="1 2" key="1">
    <citation type="submission" date="2013-08" db="EMBL/GenBank/DDBJ databases">
        <authorList>
            <person name="Weinstock G."/>
            <person name="Sodergren E."/>
            <person name="Wylie T."/>
            <person name="Fulton L."/>
            <person name="Fulton R."/>
            <person name="Fronick C."/>
            <person name="O'Laughlin M."/>
            <person name="Godfrey J."/>
            <person name="Miner T."/>
            <person name="Herter B."/>
            <person name="Appelbaum E."/>
            <person name="Cordes M."/>
            <person name="Lek S."/>
            <person name="Wollam A."/>
            <person name="Pepin K.H."/>
            <person name="Palsikar V.B."/>
            <person name="Mitreva M."/>
            <person name="Wilson R.K."/>
        </authorList>
    </citation>
    <scope>NUCLEOTIDE SEQUENCE [LARGE SCALE GENOMIC DNA]</scope>
    <source>
        <strain evidence="1 2">ATCC 15930</strain>
    </source>
</reference>
<comment type="caution">
    <text evidence="1">The sequence shown here is derived from an EMBL/GenBank/DDBJ whole genome shotgun (WGS) entry which is preliminary data.</text>
</comment>
<evidence type="ECO:0000313" key="1">
    <source>
        <dbReference type="EMBL" id="KDR51875.1"/>
    </source>
</evidence>
<sequence>VRNPALPTDQPLRGRWANGMNINIGCYKFDVIPNSYLISVIEMRRHTF</sequence>
<accession>A0A069QGF3</accession>
<keyword evidence="2" id="KW-1185">Reference proteome</keyword>
<feature type="non-terminal residue" evidence="1">
    <location>
        <position position="1"/>
    </location>
</feature>